<comment type="caution">
    <text evidence="1">The sequence shown here is derived from an EMBL/GenBank/DDBJ whole genome shotgun (WGS) entry which is preliminary data.</text>
</comment>
<sequence>MLDDLELPGDAILYRIISNTYQFAARRGIEKVRRRAKPKLVMEDSE</sequence>
<dbReference type="Proteomes" id="UP000035760">
    <property type="component" value="Unassembled WGS sequence"/>
</dbReference>
<evidence type="ECO:0000313" key="2">
    <source>
        <dbReference type="Proteomes" id="UP000035760"/>
    </source>
</evidence>
<dbReference type="AlphaFoldDB" id="W6M9G8"/>
<evidence type="ECO:0000313" key="1">
    <source>
        <dbReference type="EMBL" id="CDI04671.1"/>
    </source>
</evidence>
<reference evidence="1" key="1">
    <citation type="submission" date="2013-07" db="EMBL/GenBank/DDBJ databases">
        <authorList>
            <person name="McIlroy S."/>
        </authorList>
    </citation>
    <scope>NUCLEOTIDE SEQUENCE [LARGE SCALE GENOMIC DNA]</scope>
    <source>
        <strain evidence="1">Run_A_D11</strain>
    </source>
</reference>
<dbReference type="EMBL" id="CBTJ020000114">
    <property type="protein sequence ID" value="CDI04671.1"/>
    <property type="molecule type" value="Genomic_DNA"/>
</dbReference>
<keyword evidence="2" id="KW-1185">Reference proteome</keyword>
<name>W6M9G8_9GAMM</name>
<organism evidence="1 2">
    <name type="scientific">Candidatus Competibacter denitrificans Run_A_D11</name>
    <dbReference type="NCBI Taxonomy" id="1400863"/>
    <lineage>
        <taxon>Bacteria</taxon>
        <taxon>Pseudomonadati</taxon>
        <taxon>Pseudomonadota</taxon>
        <taxon>Gammaproteobacteria</taxon>
        <taxon>Candidatus Competibacteraceae</taxon>
        <taxon>Candidatus Competibacter</taxon>
    </lineage>
</organism>
<reference evidence="1" key="2">
    <citation type="submission" date="2014-03" db="EMBL/GenBank/DDBJ databases">
        <title>Candidatus Competibacter-lineage genomes retrieved from metagenomes reveal functional metabolic diversity.</title>
        <authorList>
            <person name="McIlroy S.J."/>
            <person name="Albertsen M."/>
            <person name="Andresen E.K."/>
            <person name="Saunders A.M."/>
            <person name="Kristiansen R."/>
            <person name="Stokholm-Bjerregaard M."/>
            <person name="Nielsen K.L."/>
            <person name="Nielsen P.H."/>
        </authorList>
    </citation>
    <scope>NUCLEOTIDE SEQUENCE</scope>
    <source>
        <strain evidence="1">Run_A_D11</strain>
    </source>
</reference>
<accession>W6M9G8</accession>
<gene>
    <name evidence="1" type="ORF">BN873_p20051</name>
</gene>
<proteinExistence type="predicted"/>
<protein>
    <submittedName>
        <fullName evidence="1">Uncharacterized protein</fullName>
    </submittedName>
</protein>